<organism evidence="1 2">
    <name type="scientific">Geodermatophilus obscurus</name>
    <dbReference type="NCBI Taxonomy" id="1861"/>
    <lineage>
        <taxon>Bacteria</taxon>
        <taxon>Bacillati</taxon>
        <taxon>Actinomycetota</taxon>
        <taxon>Actinomycetes</taxon>
        <taxon>Geodermatophilales</taxon>
        <taxon>Geodermatophilaceae</taxon>
        <taxon>Geodermatophilus</taxon>
    </lineage>
</organism>
<sequence>MNEVLSGDLVRLKRETGGPRLSLFLPLSPGSPRSMKTRVRAKNLLAGAGHALLSDGLSSVEVTDLVGRVRQALEQARPLSDNHLGLAVFADTDHVRAYHVPLRPRELAVVGDRFTIAPLLPTINVQGQFFLLTLTQDDIRLFTGTALALARVDVEGLELAAWTTMPRPRAPQVHAFLADRGGRGTRAVFHGVGRDSDERKTRALQHFRGIDRALREVLGEQAPLVLAGVRHLQALYRAVNTHPRLLDEGIDGNPEQRSRAELHRRAWALVESEMRRDASTAIERYHDLRGTGRTVDGLQESLRAAIEGRVETLLVNVAACTWASPSSGRPVLRLGSPPTVEERLESAVVTTLSRDGAVFVVPDLEMPGSSPAVAIVRS</sequence>
<evidence type="ECO:0000313" key="1">
    <source>
        <dbReference type="EMBL" id="SHN60738.1"/>
    </source>
</evidence>
<proteinExistence type="predicted"/>
<accession>A0A1M7SQU8</accession>
<dbReference type="RefSeq" id="WP_072914312.1">
    <property type="nucleotide sequence ID" value="NZ_FRDM01000003.1"/>
</dbReference>
<protein>
    <submittedName>
        <fullName evidence="1">Uncharacterized protein</fullName>
    </submittedName>
</protein>
<evidence type="ECO:0000313" key="2">
    <source>
        <dbReference type="Proteomes" id="UP000184428"/>
    </source>
</evidence>
<dbReference type="InterPro" id="IPR041289">
    <property type="entry name" value="Bact_RF_family3"/>
</dbReference>
<dbReference type="Proteomes" id="UP000184428">
    <property type="component" value="Unassembled WGS sequence"/>
</dbReference>
<reference evidence="1 2" key="1">
    <citation type="submission" date="2016-12" db="EMBL/GenBank/DDBJ databases">
        <authorList>
            <person name="Song W.-J."/>
            <person name="Kurnit D.M."/>
        </authorList>
    </citation>
    <scope>NUCLEOTIDE SEQUENCE [LARGE SCALE GENOMIC DNA]</scope>
    <source>
        <strain evidence="1 2">DSM 43162</strain>
    </source>
</reference>
<dbReference type="EMBL" id="FRDM01000003">
    <property type="protein sequence ID" value="SHN60738.1"/>
    <property type="molecule type" value="Genomic_DNA"/>
</dbReference>
<name>A0A1M7SQU8_9ACTN</name>
<dbReference type="AlphaFoldDB" id="A0A1M7SQU8"/>
<gene>
    <name evidence="1" type="ORF">SAMN05660350_00999</name>
</gene>
<dbReference type="OrthoDB" id="4393931at2"/>
<dbReference type="Pfam" id="PF18845">
    <property type="entry name" value="baeRF_family3"/>
    <property type="match status" value="1"/>
</dbReference>